<name>A0A6C0ICC8_9ZZZZ</name>
<organism evidence="3">
    <name type="scientific">viral metagenome</name>
    <dbReference type="NCBI Taxonomy" id="1070528"/>
    <lineage>
        <taxon>unclassified sequences</taxon>
        <taxon>metagenomes</taxon>
        <taxon>organismal metagenomes</taxon>
    </lineage>
</organism>
<protein>
    <submittedName>
        <fullName evidence="3">Uncharacterized protein</fullName>
    </submittedName>
</protein>
<dbReference type="Pfam" id="PF04451">
    <property type="entry name" value="Capsid_NCLDV"/>
    <property type="match status" value="1"/>
</dbReference>
<dbReference type="InterPro" id="IPR016112">
    <property type="entry name" value="VP_dsDNA_II"/>
</dbReference>
<evidence type="ECO:0000313" key="3">
    <source>
        <dbReference type="EMBL" id="QHT90056.1"/>
    </source>
</evidence>
<sequence>MVAALLQVLHSGPQNERLQEPTAKQQQQQQQPNLSFFKKIFRKSGRFTTQWVRLDFNTLPAFGAPSVVSLPRKGHLITRLYLVVNYPVFPNLAQPTSWTNSIGHALIQEATLEIGGTRIERLDGQLMEIIDEFNTPMEKVTVVNRLIGRKDNGYTPGTTQPLTAPLVTATPLPFWFARGDPGVALPVDAIQADEIRIRFAFRPLSALITMQYDASGNQIPDGAVEGSAFAPLATPIPQLGDTYILAEYVYLDAPEANRFRIADISVPITQHYALPTTDTFTNPQVQIPLTIPNPVRNIFFYAQPYLAPAYNAHFLATRYLGGADRQATTPAWPDATGLNPLVPLPLKPAYYPDISGSEPITSIALTYETQLTKFSTGNPALFRSILPSLEQKKSPWVNRYYYNIPYGVQHGFNPGSYPTGEANFDKIQRRDLRLTFPRVSSTTVGSPRFWIHVWAETYNVLRIYGGRAGLLFGY</sequence>
<evidence type="ECO:0000259" key="2">
    <source>
        <dbReference type="Pfam" id="PF16903"/>
    </source>
</evidence>
<dbReference type="Pfam" id="PF16903">
    <property type="entry name" value="Capsid_N"/>
    <property type="match status" value="1"/>
</dbReference>
<dbReference type="AlphaFoldDB" id="A0A6C0ICC8"/>
<dbReference type="InterPro" id="IPR038519">
    <property type="entry name" value="MCP_C_sf"/>
</dbReference>
<reference evidence="3" key="1">
    <citation type="journal article" date="2020" name="Nature">
        <title>Giant virus diversity and host interactions through global metagenomics.</title>
        <authorList>
            <person name="Schulz F."/>
            <person name="Roux S."/>
            <person name="Paez-Espino D."/>
            <person name="Jungbluth S."/>
            <person name="Walsh D.A."/>
            <person name="Denef V.J."/>
            <person name="McMahon K.D."/>
            <person name="Konstantinidis K.T."/>
            <person name="Eloe-Fadrosh E.A."/>
            <person name="Kyrpides N.C."/>
            <person name="Woyke T."/>
        </authorList>
    </citation>
    <scope>NUCLEOTIDE SEQUENCE</scope>
    <source>
        <strain evidence="3">GVMAG-M-3300023184-62</strain>
    </source>
</reference>
<feature type="domain" description="Major capsid protein N-terminal" evidence="2">
    <location>
        <begin position="35"/>
        <end position="252"/>
    </location>
</feature>
<dbReference type="GO" id="GO:0005198">
    <property type="term" value="F:structural molecule activity"/>
    <property type="evidence" value="ECO:0007669"/>
    <property type="project" value="InterPro"/>
</dbReference>
<accession>A0A6C0ICC8</accession>
<dbReference type="SUPFAM" id="SSF49749">
    <property type="entry name" value="Group II dsDNA viruses VP"/>
    <property type="match status" value="2"/>
</dbReference>
<dbReference type="InterPro" id="IPR007542">
    <property type="entry name" value="MCP_C"/>
</dbReference>
<dbReference type="Gene3D" id="2.70.9.10">
    <property type="entry name" value="Adenovirus Type 2 Hexon, domain 4"/>
    <property type="match status" value="1"/>
</dbReference>
<proteinExistence type="predicted"/>
<dbReference type="InterPro" id="IPR031654">
    <property type="entry name" value="Capsid_N"/>
</dbReference>
<evidence type="ECO:0000259" key="1">
    <source>
        <dbReference type="Pfam" id="PF04451"/>
    </source>
</evidence>
<feature type="domain" description="Major capsid protein C-terminal" evidence="1">
    <location>
        <begin position="269"/>
        <end position="469"/>
    </location>
</feature>
<dbReference type="Gene3D" id="2.70.9.20">
    <property type="entry name" value="Major capsid protein Vp54"/>
    <property type="match status" value="1"/>
</dbReference>
<dbReference type="EMBL" id="MN740152">
    <property type="protein sequence ID" value="QHT90056.1"/>
    <property type="molecule type" value="Genomic_DNA"/>
</dbReference>